<reference evidence="4 6" key="2">
    <citation type="submission" date="2014-03" db="EMBL/GenBank/DDBJ databases">
        <title>Genomics of Bifidobacteria.</title>
        <authorList>
            <person name="Ventura M."/>
            <person name="Milani C."/>
            <person name="Lugli G.A."/>
        </authorList>
    </citation>
    <scope>NUCLEOTIDE SEQUENCE [LARGE SCALE GENOMIC DNA]</scope>
    <source>
        <strain evidence="4 6">LMG 11596</strain>
    </source>
</reference>
<evidence type="ECO:0000256" key="2">
    <source>
        <dbReference type="SAM" id="Phobius"/>
    </source>
</evidence>
<feature type="region of interest" description="Disordered" evidence="1">
    <location>
        <begin position="1"/>
        <end position="124"/>
    </location>
</feature>
<evidence type="ECO:0000313" key="4">
    <source>
        <dbReference type="EMBL" id="KFI59636.1"/>
    </source>
</evidence>
<keyword evidence="6" id="KW-1185">Reference proteome</keyword>
<evidence type="ECO:0000313" key="3">
    <source>
        <dbReference type="EMBL" id="EFA22677.1"/>
    </source>
</evidence>
<protein>
    <submittedName>
        <fullName evidence="3">Uncharacterized protein</fullName>
    </submittedName>
</protein>
<evidence type="ECO:0000256" key="1">
    <source>
        <dbReference type="SAM" id="MobiDB-lite"/>
    </source>
</evidence>
<feature type="compositionally biased region" description="Low complexity" evidence="1">
    <location>
        <begin position="55"/>
        <end position="68"/>
    </location>
</feature>
<gene>
    <name evidence="4" type="ORF">BGLCM_0304</name>
    <name evidence="3" type="ORF">BIFGAL_03707</name>
</gene>
<organism evidence="3 5">
    <name type="scientific">Bifidobacterium gallicum DSM 20093 = LMG 11596</name>
    <dbReference type="NCBI Taxonomy" id="561180"/>
    <lineage>
        <taxon>Bacteria</taxon>
        <taxon>Bacillati</taxon>
        <taxon>Actinomycetota</taxon>
        <taxon>Actinomycetes</taxon>
        <taxon>Bifidobacteriales</taxon>
        <taxon>Bifidobacteriaceae</taxon>
        <taxon>Bifidobacterium</taxon>
    </lineage>
</organism>
<dbReference type="EMBL" id="ABXB03000003">
    <property type="protein sequence ID" value="EFA22677.1"/>
    <property type="molecule type" value="Genomic_DNA"/>
</dbReference>
<feature type="transmembrane region" description="Helical" evidence="2">
    <location>
        <begin position="134"/>
        <end position="153"/>
    </location>
</feature>
<proteinExistence type="predicted"/>
<feature type="compositionally biased region" description="Basic and acidic residues" evidence="1">
    <location>
        <begin position="1"/>
        <end position="23"/>
    </location>
</feature>
<feature type="compositionally biased region" description="Low complexity" evidence="1">
    <location>
        <begin position="79"/>
        <end position="92"/>
    </location>
</feature>
<feature type="compositionally biased region" description="Basic residues" evidence="1">
    <location>
        <begin position="45"/>
        <end position="54"/>
    </location>
</feature>
<comment type="caution">
    <text evidence="3">The sequence shown here is derived from an EMBL/GenBank/DDBJ whole genome shotgun (WGS) entry which is preliminary data.</text>
</comment>
<dbReference type="Proteomes" id="UP000003656">
    <property type="component" value="Unassembled WGS sequence"/>
</dbReference>
<evidence type="ECO:0000313" key="6">
    <source>
        <dbReference type="Proteomes" id="UP000029074"/>
    </source>
</evidence>
<reference evidence="3 5" key="1">
    <citation type="submission" date="2009-11" db="EMBL/GenBank/DDBJ databases">
        <authorList>
            <person name="Weinstock G."/>
            <person name="Sodergren E."/>
            <person name="Clifton S."/>
            <person name="Fulton L."/>
            <person name="Fulton B."/>
            <person name="Courtney L."/>
            <person name="Fronick C."/>
            <person name="Harrison M."/>
            <person name="Strong C."/>
            <person name="Farmer C."/>
            <person name="Delahaunty K."/>
            <person name="Markovic C."/>
            <person name="Hall O."/>
            <person name="Minx P."/>
            <person name="Tomlinson C."/>
            <person name="Mitreva M."/>
            <person name="Nelson J."/>
            <person name="Hou S."/>
            <person name="Wollam A."/>
            <person name="Pepin K.H."/>
            <person name="Johnson M."/>
            <person name="Bhonagiri V."/>
            <person name="Nash W.E."/>
            <person name="Warren W."/>
            <person name="Chinwalla A."/>
            <person name="Mardis E.R."/>
            <person name="Wilson R.K."/>
        </authorList>
    </citation>
    <scope>NUCLEOTIDE SEQUENCE [LARGE SCALE GENOMIC DNA]</scope>
    <source>
        <strain evidence="3 5">DSM 20093</strain>
    </source>
</reference>
<dbReference type="RefSeq" id="WP_006295157.1">
    <property type="nucleotide sequence ID" value="NZ_ABXB03000003.1"/>
</dbReference>
<keyword evidence="2" id="KW-1133">Transmembrane helix</keyword>
<name>D1NV26_9BIFI</name>
<accession>D1NV26</accession>
<keyword evidence="2" id="KW-0472">Membrane</keyword>
<dbReference type="Proteomes" id="UP000029074">
    <property type="component" value="Unassembled WGS sequence"/>
</dbReference>
<evidence type="ECO:0000313" key="5">
    <source>
        <dbReference type="Proteomes" id="UP000003656"/>
    </source>
</evidence>
<keyword evidence="2" id="KW-0812">Transmembrane</keyword>
<sequence>MTDATKHPNESKAAETAEDHKTATPETAAADNTTTQAKPAEPKTAHHTSKHRGKAASVTATPTATPATEDTSKADQDDQAQTTTPTPSTADDQSGDELVYTSQSDTGAQLEEPQDSDDDKKSQCKCPLPVHTRIVMMAGAVLVIAGIALGVHFSHKTNR</sequence>
<dbReference type="EMBL" id="JGYW01000002">
    <property type="protein sequence ID" value="KFI59636.1"/>
    <property type="molecule type" value="Genomic_DNA"/>
</dbReference>
<dbReference type="AlphaFoldDB" id="D1NV26"/>